<feature type="domain" description="Cadherin" evidence="4">
    <location>
        <begin position="2972"/>
        <end position="3066"/>
    </location>
</feature>
<feature type="domain" description="VWFA" evidence="3">
    <location>
        <begin position="3499"/>
        <end position="3687"/>
    </location>
</feature>
<feature type="domain" description="Cadherin" evidence="4">
    <location>
        <begin position="944"/>
        <end position="1038"/>
    </location>
</feature>
<dbReference type="NCBIfam" id="TIGR01965">
    <property type="entry name" value="VCBS_repeat"/>
    <property type="match status" value="24"/>
</dbReference>
<accession>A0AAW8NHA5</accession>
<dbReference type="InterPro" id="IPR040853">
    <property type="entry name" value="RapA2_cadherin-like"/>
</dbReference>
<evidence type="ECO:0000313" key="5">
    <source>
        <dbReference type="EMBL" id="MDR8522085.1"/>
    </source>
</evidence>
<dbReference type="Pfam" id="PF17803">
    <property type="entry name" value="Cadherin_4"/>
    <property type="match status" value="10"/>
</dbReference>
<reference evidence="5" key="1">
    <citation type="submission" date="2022-11" db="EMBL/GenBank/DDBJ databases">
        <title>Prophages regulate Shewanella fidelis motility and biofilm formation: implications for gut colonization dynamics in Ciona robusta.</title>
        <authorList>
            <person name="Natarajan O."/>
            <person name="Gibboney S.L."/>
            <person name="Young M.N."/>
            <person name="Lim S.J."/>
            <person name="Pluta N."/>
            <person name="Atkinson C.G.F."/>
            <person name="Leigh B.A."/>
            <person name="Liberti A."/>
            <person name="Kees E."/>
            <person name="Breitbart M."/>
            <person name="Gralnick J."/>
            <person name="Dishaw L.J."/>
        </authorList>
    </citation>
    <scope>NUCLEOTIDE SEQUENCE</scope>
    <source>
        <strain evidence="5">3313</strain>
    </source>
</reference>
<comment type="caution">
    <text evidence="5">The sequence shown here is derived from an EMBL/GenBank/DDBJ whole genome shotgun (WGS) entry which is preliminary data.</text>
</comment>
<dbReference type="GO" id="GO:0007156">
    <property type="term" value="P:homophilic cell adhesion via plasma membrane adhesion molecules"/>
    <property type="evidence" value="ECO:0007669"/>
    <property type="project" value="InterPro"/>
</dbReference>
<keyword evidence="1" id="KW-0106">Calcium</keyword>
<dbReference type="Gene3D" id="3.40.50.410">
    <property type="entry name" value="von Willebrand factor, type A domain"/>
    <property type="match status" value="1"/>
</dbReference>
<proteinExistence type="predicted"/>
<dbReference type="PANTHER" id="PTHR14139:SF2">
    <property type="entry name" value="CALSYNTENIN-1"/>
    <property type="match status" value="1"/>
</dbReference>
<feature type="domain" description="Cadherin" evidence="4">
    <location>
        <begin position="2466"/>
        <end position="2560"/>
    </location>
</feature>
<feature type="domain" description="Cadherin" evidence="4">
    <location>
        <begin position="2212"/>
        <end position="2306"/>
    </location>
</feature>
<dbReference type="GO" id="GO:0005509">
    <property type="term" value="F:calcium ion binding"/>
    <property type="evidence" value="ECO:0007669"/>
    <property type="project" value="InterPro"/>
</dbReference>
<evidence type="ECO:0000259" key="4">
    <source>
        <dbReference type="PROSITE" id="PS50268"/>
    </source>
</evidence>
<dbReference type="Gene3D" id="2.60.40.10">
    <property type="entry name" value="Immunoglobulins"/>
    <property type="match status" value="11"/>
</dbReference>
<feature type="domain" description="Cadherin" evidence="4">
    <location>
        <begin position="1699"/>
        <end position="1800"/>
    </location>
</feature>
<dbReference type="SMART" id="SM00327">
    <property type="entry name" value="VWA"/>
    <property type="match status" value="1"/>
</dbReference>
<evidence type="ECO:0000256" key="2">
    <source>
        <dbReference type="SAM" id="MobiDB-lite"/>
    </source>
</evidence>
<dbReference type="RefSeq" id="WP_310653601.1">
    <property type="nucleotide sequence ID" value="NZ_JAPMLE010000001.1"/>
</dbReference>
<dbReference type="PRINTS" id="PR00313">
    <property type="entry name" value="CABNDNGRPT"/>
</dbReference>
<gene>
    <name evidence="5" type="ORF">OS133_00010</name>
</gene>
<dbReference type="Pfam" id="PF13519">
    <property type="entry name" value="VWA_2"/>
    <property type="match status" value="1"/>
</dbReference>
<protein>
    <submittedName>
        <fullName evidence="5">Retention module-containing protein</fullName>
    </submittedName>
</protein>
<dbReference type="PROSITE" id="PS50234">
    <property type="entry name" value="VWFA"/>
    <property type="match status" value="1"/>
</dbReference>
<dbReference type="InterPro" id="IPR002126">
    <property type="entry name" value="Cadherin-like_dom"/>
</dbReference>
<dbReference type="InterPro" id="IPR018511">
    <property type="entry name" value="Hemolysin-typ_Ca-bd_CS"/>
</dbReference>
<feature type="domain" description="Cadherin" evidence="4">
    <location>
        <begin position="1198"/>
        <end position="1292"/>
    </location>
</feature>
<dbReference type="PROSITE" id="PS50268">
    <property type="entry name" value="CADHERIN_2"/>
    <property type="match status" value="11"/>
</dbReference>
<evidence type="ECO:0000256" key="1">
    <source>
        <dbReference type="ARBA" id="ARBA00022837"/>
    </source>
</evidence>
<dbReference type="InterPro" id="IPR036465">
    <property type="entry name" value="vWFA_dom_sf"/>
</dbReference>
<dbReference type="InterPro" id="IPR010221">
    <property type="entry name" value="VCBS_dom"/>
</dbReference>
<feature type="domain" description="Cadherin" evidence="4">
    <location>
        <begin position="1959"/>
        <end position="2053"/>
    </location>
</feature>
<dbReference type="InterPro" id="IPR047777">
    <property type="entry name" value="LapA-like_RM"/>
</dbReference>
<feature type="region of interest" description="Disordered" evidence="2">
    <location>
        <begin position="99"/>
        <end position="118"/>
    </location>
</feature>
<dbReference type="Pfam" id="PF00353">
    <property type="entry name" value="HemolysinCabind"/>
    <property type="match status" value="4"/>
</dbReference>
<dbReference type="CDD" id="cd00198">
    <property type="entry name" value="vWFA"/>
    <property type="match status" value="1"/>
</dbReference>
<feature type="domain" description="Cadherin" evidence="4">
    <location>
        <begin position="1445"/>
        <end position="1546"/>
    </location>
</feature>
<dbReference type="InterPro" id="IPR002035">
    <property type="entry name" value="VWF_A"/>
</dbReference>
<dbReference type="Proteomes" id="UP001259340">
    <property type="component" value="Unassembled WGS sequence"/>
</dbReference>
<dbReference type="PROSITE" id="PS00330">
    <property type="entry name" value="HEMOLYSIN_CALCIUM"/>
    <property type="match status" value="2"/>
</dbReference>
<dbReference type="Pfam" id="PF17963">
    <property type="entry name" value="Big_9"/>
    <property type="match status" value="1"/>
</dbReference>
<dbReference type="NCBIfam" id="NF033682">
    <property type="entry name" value="retention_LapA"/>
    <property type="match status" value="1"/>
</dbReference>
<dbReference type="InterPro" id="IPR013783">
    <property type="entry name" value="Ig-like_fold"/>
</dbReference>
<dbReference type="GO" id="GO:0016020">
    <property type="term" value="C:membrane"/>
    <property type="evidence" value="ECO:0007669"/>
    <property type="project" value="InterPro"/>
</dbReference>
<feature type="domain" description="Cadherin" evidence="4">
    <location>
        <begin position="442"/>
        <end position="532"/>
    </location>
</feature>
<sequence>MMDKFIPKQDAKVLELSGAINTVNGQGVETSLKVGDTLTSNSVYSITVGATFLLQYSDGSLVNQDDIATANNQNQSPNESQTAIDAEISALQSLIEAGEDPSENLPDTAAGEASQTGNEGGGYIAVSRIGDETIAAAGHDTVGFEQTTTPIIAEQQSFLAQFPLPTITSSTVTLYEQHLAQGSAPETTLLSQAESVSVTVPAGINSLTINGQTIFVNGEFIGPVSITTELGVLTFSDYDPATSTLTYSYTLSANFNHTDSDTLTEIFLLELTDNDGRSVTSVVNANIIDDAPSGLDDSNEITQGNEVGVSGNVLTNDVLGADSATVTQIANSQTSTDIDGNTVISGVYGSLIIAADGSYTYLLNNQLPEVQMLALGEQAVETFNYVLTDADGDAVTQTLTITLTGDNDAPQITSSLEDASGTVIEAGVLVGGNIETAGTPEVSGTLTASDIDNGAVLTWQLISDPMTPFGVFSLNEVTGQWSFSLDNDLANNLAFGETTTETFTITVTDQFGLSDTQEVTITIVGTNDIPELTVTNTGSVTENSIDVAPDRLVATGDITTFDVDNNDVLTLSASYNGDIDWQNPAMAALTAQQISDLLAGFSLDNDDMGWTYDIDNALVDFLADGDIITFSFDVTVTDANGAFTTQTVTMTINGTNDAPVITPSPDDEAGEVIEAGVQPGGNTPEPGVAMVQGDLDASDPDSGDTQTWSFAPQASVYGSFSIDPATGVWTYTLNESSDNSSPVNQLALGDTITETYTVTVTDSNGATDTQDVVITITGTNDQPELTVTNTGSVTEDSIDVAPDRLVATGDITTFDVDNNDVLTLSASYNGDIDWQNPAMAALTAQQVSDLLAGFSLDNDDMGWTYDIDNALVDFLAEGDSITFSFDVTVTDSNGAFTTQTVTMTINGTNDAPVITPSPDDEAGEVIEAGVQPGGNTPEPGVAMVQGDLDASDPDSGDTQTWSFAPQASVYGSFSIDPATGVWTYTLNESSDNNSPVNQLALGDTITETYTVTVTDSNGATDTQDVVITITGTNDIPELTISNTDGVITEDSIDVQPDRLVATGDITTFDVDNNDVLTLSASYNGDIAWQNPAMAALTAQQISDLLAGFSLDNDDMGWTYDIDNALVDFLAEGDSITFSFDVTVTDSNGAFTTQTVTMTINGTNDAPVITPSPDDEAGEVIEAGVQPGGNTPEPGVAMVQGDLDASDPDSGDTQTWSFAPQASVYGSFSIDPATGVWTYTLNESSDNNSPVNQLALGDTITETYTVTVTDSNGATDTQDVVITITGTNDIPELTISNTDGVITEDSIDVQPDRLVATGDITTFDVDNNDVLTLSASYNGDIAWQNPAMAALTAQQVSDLLAGFSLDNDDMGWTYDIDNALVDFLADGDSITFSFDVTVTDSNGAFTTQTVTMTINGTNDAPVITPSPDDEAGEVIEAGVQPGGNTSEPGVAMVQGDLDASDPDSGDTQTWSFAPQASVYGSFSIDPATGVWTYTLNESSDNNSPVNQLALGDTITETYTVTVTDSNGATDTQDVVITITGTNDIPELTISNTDGVITEDSIDVQPDRLVATGDITTFDVDNNDVLTLSASYNGDIAWQNPAMAALTAQQVSDLLAGFSLDNDDMGWTYDIDNALVDFLADGDSITFSFDVTVTDSNGAFTTQTVTMTINGTNDAPVITPSPDDEAGEVIEAGVQPGGNTSEPGVAMVQGDLDASDPDSGDTQTWSFAPQASVYGSFSIDPATGVWTYTLNESSDNNSPVNQLALGDSITETYTVTVTDSNGATDTQDVVITITGTNDQPELTVTNTGSVTEDSIDVAPDRLVATGDITTFDVDNNDVLTLSSSYNGDIAWQNPAMTALTAQQISDLLAGFSLDNDDMGWTYDIDNALVDFLAEGDIITFSFDVTVTDANGAFTTQTVTMTINGTNDAPVITPSPDDEAGEVIEAGVQPSGNTPEPGVAMVQGDLDASDPDSGDTQTWSFAPQASVYGSFSIDPATGVWTYTLNESSDNNSPVNQLALGETITETYTVTVTDSNGATDTQDVVITITGTNDQPELTVTNTGSVTEDSIDVAPDRLVATGDITTFDVDNNDVLTLSASYNGDIAWQNPAMAALTAQQISDLLAGFSLDNDDMGWTYDIDNALVDFLAEGDSITFSFDVTVTDANGAFTTQTVTMTINGTNDAPVITPSPDEEAGEVIEAGVQPGGNTPEPGVAMVQGDLDASDPDSGDTQTWSFAPQASVYGSFSIDPATGVWTYTLNESSDNNSPVNQLALGDTITETYTVTVTDSNGATDTQDVVITITGTNDIPELTISNTDGVITEDSIDVAPDRLVATGDITTFDVDNNDVLTLSASYNGDIDWQNPAMAALTAQQISDLLAGFSLDNDDMGWTYDIDNALVDFLAEGDSITFSFDVTVTDSNGAFTTQTVTMTINGTNDAPVITPSPDDEDGEVIEAGVQPGGNTPEPGVAMVQGDLDASDPDSGDTQTWSFAPQASVYGSFSIDPATGVWTYTLNESSDNSSPVNQLALGDTITETYTVTVTDSNGATDTQDVVITITGTNDQPELTVTNTGSVTEDSIDVAPDRLVATGDITTFDVDNNDVLTLSASYNGDIDWQNPAMAALTAQQVSDLLAGFSLDNDDMGWTYDIDNALVDFLAEGDSITFSFDVTVTDANGAFTTQTVTMTINGTNDAPVITPSPDDEAGEVIEAGVQPGGNTPEPGVAMVQGDLDASDPDSGDTQTWSFAPQASVYGSFSIDPATGVWTYTLNDSSDNNSPVNQLALGDTITETYTVTVTDSNGATDTQDVVITITGTNDQPELTVTNTGSVTEDSIDVAPDRLVATGDITTFDVDNNDVLTLSASYNGDIAWQNPAMTALTAQQISDLLAGFSLDNDDMGWTYDIDNALVDFLAEGDIITFSFDVTVTDANGAFTTQTVTMTINGTNDAPVITPSPDDEAGEVIEAGVQPSGNTPEPGVAMVQGDLDASDPDSGDTQTWSFAPQASVYGNFSIDPATGVWTYTLNESSDNNSPVNQLALGDTITETYTVTVTDSNGATDTQDVVITITGTNDQPELTVTNTGSVTEDSIDVAPDRLVATGDITTFDVDNNDVLTLSASYNGDIAWQNPAMAALTAQQTSDLLAGFSLDNDDMGWTYDIDNALVNFLADGDIITFSFDVTVTDSNGAFTTQTVTMTINGTNDGPTANDDTNVVNEAINDGITSAISGEVIIGMDHGAGYQDIADSDPENQTLNVVKVENFNGDIIGDGDTPIGNNIVLVGEFGTLTISSDGSYSYQLDDNNAVINELDDGEIETDTFNYWVEDTQNQQAMATLTITINGTRNPNAPIVTIVDDNNPDNGILTAQEIGNNDVQLSASIDHDELTSGGFVTLTILNDGVESILTLTWNSNTNSLDITGVQNSQSDFTYDANTGIVTWTESTPDATGDSITVTATQTDFAGNESAESTDTALIDLRNYEFIVGGPGDDVIDGDDQHQIVISDTTAVQPGENYNLAFIIDTSGSMGTSAVNTAAAQLELIFNQLLDNLNDPNNTDPGTVNVLLIEFDTGLQQSISVNLADPGAITTLEAALNALQNGGWTNYQSAFNAASDWFESAPILANVGSNITYFITDGRPTRPGSGSTPYNQAIIAFNELNALSFVQAIGLGANIDTNILEDFDSLGMPLNNVDVDDLADAILSTDLLPGSDTVNTNGGDDIIFGDLVEFDSIPGLQAADALTQYVANQTGQQLADVSVNDISIYIQSNYREFDISRADDLGDTLNGHLGNDIIFGQGGNDTLNGGSGNDILLGGDGDDIMIGGIGQDLLIGGAGNDELYGGEQLNPDDNERDFFEWGASSADGSTDTVFGFNHQIDTLDLSDLLINEENGNLEDFLSFSFSGGDTTITVDADGLGSGTDGVTIVLDGVDLSSIYGSSDASTIISQLINDEALIVDPNTSPFIPPYNQFDDGLNPP</sequence>
<dbReference type="SUPFAM" id="SSF53300">
    <property type="entry name" value="vWA-like"/>
    <property type="match status" value="1"/>
</dbReference>
<organism evidence="5 6">
    <name type="scientific">Shewanella fidelis</name>
    <dbReference type="NCBI Taxonomy" id="173509"/>
    <lineage>
        <taxon>Bacteria</taxon>
        <taxon>Pseudomonadati</taxon>
        <taxon>Pseudomonadota</taxon>
        <taxon>Gammaproteobacteria</taxon>
        <taxon>Alteromonadales</taxon>
        <taxon>Shewanellaceae</taxon>
        <taxon>Shewanella</taxon>
    </lineage>
</organism>
<evidence type="ECO:0000259" key="3">
    <source>
        <dbReference type="PROSITE" id="PS50234"/>
    </source>
</evidence>
<dbReference type="EMBL" id="JAPMLE010000001">
    <property type="protein sequence ID" value="MDR8522085.1"/>
    <property type="molecule type" value="Genomic_DNA"/>
</dbReference>
<dbReference type="InterPro" id="IPR011049">
    <property type="entry name" value="Serralysin-like_metalloprot_C"/>
</dbReference>
<feature type="domain" description="Cadherin" evidence="4">
    <location>
        <begin position="2719"/>
        <end position="2813"/>
    </location>
</feature>
<dbReference type="PANTHER" id="PTHR14139">
    <property type="entry name" value="CALSYNTENIN"/>
    <property type="match status" value="1"/>
</dbReference>
<feature type="domain" description="Cadherin" evidence="4">
    <location>
        <begin position="691"/>
        <end position="785"/>
    </location>
</feature>
<name>A0AAW8NHA5_9GAMM</name>
<dbReference type="Gene3D" id="2.60.40.60">
    <property type="entry name" value="Cadherins"/>
    <property type="match status" value="1"/>
</dbReference>
<dbReference type="SUPFAM" id="SSF51120">
    <property type="entry name" value="beta-Roll"/>
    <property type="match status" value="1"/>
</dbReference>
<dbReference type="InterPro" id="IPR001343">
    <property type="entry name" value="Hemolysn_Ca-bd"/>
</dbReference>
<evidence type="ECO:0000313" key="6">
    <source>
        <dbReference type="Proteomes" id="UP001259340"/>
    </source>
</evidence>